<protein>
    <submittedName>
        <fullName evidence="2">Uncharacterized protein</fullName>
    </submittedName>
</protein>
<accession>A0A382F837</accession>
<feature type="transmembrane region" description="Helical" evidence="1">
    <location>
        <begin position="5"/>
        <end position="23"/>
    </location>
</feature>
<keyword evidence="1" id="KW-1133">Transmembrane helix</keyword>
<feature type="non-terminal residue" evidence="2">
    <location>
        <position position="92"/>
    </location>
</feature>
<gene>
    <name evidence="2" type="ORF">METZ01_LOCUS211656</name>
</gene>
<feature type="transmembrane region" description="Helical" evidence="1">
    <location>
        <begin position="68"/>
        <end position="85"/>
    </location>
</feature>
<evidence type="ECO:0000313" key="2">
    <source>
        <dbReference type="EMBL" id="SVB58802.1"/>
    </source>
</evidence>
<organism evidence="2">
    <name type="scientific">marine metagenome</name>
    <dbReference type="NCBI Taxonomy" id="408172"/>
    <lineage>
        <taxon>unclassified sequences</taxon>
        <taxon>metagenomes</taxon>
        <taxon>ecological metagenomes</taxon>
    </lineage>
</organism>
<name>A0A382F837_9ZZZZ</name>
<keyword evidence="1" id="KW-0472">Membrane</keyword>
<dbReference type="EMBL" id="UINC01048362">
    <property type="protein sequence ID" value="SVB58802.1"/>
    <property type="molecule type" value="Genomic_DNA"/>
</dbReference>
<keyword evidence="1" id="KW-0812">Transmembrane</keyword>
<reference evidence="2" key="1">
    <citation type="submission" date="2018-05" db="EMBL/GenBank/DDBJ databases">
        <authorList>
            <person name="Lanie J.A."/>
            <person name="Ng W.-L."/>
            <person name="Kazmierczak K.M."/>
            <person name="Andrzejewski T.M."/>
            <person name="Davidsen T.M."/>
            <person name="Wayne K.J."/>
            <person name="Tettelin H."/>
            <person name="Glass J.I."/>
            <person name="Rusch D."/>
            <person name="Podicherti R."/>
            <person name="Tsui H.-C.T."/>
            <person name="Winkler M.E."/>
        </authorList>
    </citation>
    <scope>NUCLEOTIDE SEQUENCE</scope>
</reference>
<dbReference type="AlphaFoldDB" id="A0A382F837"/>
<proteinExistence type="predicted"/>
<evidence type="ECO:0000256" key="1">
    <source>
        <dbReference type="SAM" id="Phobius"/>
    </source>
</evidence>
<sequence>MRSHIYLSVLGVISFILYLWMTGLSKDFNWGEGYSERPILEYLAIYFSLFFLYTLACFIVFKSNRSKKIFWALAAFGLLFRFAILPSQQIQE</sequence>
<feature type="transmembrane region" description="Helical" evidence="1">
    <location>
        <begin position="43"/>
        <end position="61"/>
    </location>
</feature>